<accession>A0A239JLS5</accession>
<dbReference type="GO" id="GO:0004185">
    <property type="term" value="F:serine-type carboxypeptidase activity"/>
    <property type="evidence" value="ECO:0007669"/>
    <property type="project" value="InterPro"/>
</dbReference>
<evidence type="ECO:0000313" key="2">
    <source>
        <dbReference type="EMBL" id="SNT06770.1"/>
    </source>
</evidence>
<dbReference type="InterPro" id="IPR029058">
    <property type="entry name" value="AB_hydrolase_fold"/>
</dbReference>
<organism evidence="2 3">
    <name type="scientific">Edaphosphingomonas laterariae</name>
    <dbReference type="NCBI Taxonomy" id="861865"/>
    <lineage>
        <taxon>Bacteria</taxon>
        <taxon>Pseudomonadati</taxon>
        <taxon>Pseudomonadota</taxon>
        <taxon>Alphaproteobacteria</taxon>
        <taxon>Sphingomonadales</taxon>
        <taxon>Rhizorhabdaceae</taxon>
        <taxon>Edaphosphingomonas</taxon>
    </lineage>
</organism>
<keyword evidence="2" id="KW-0121">Carboxypeptidase</keyword>
<protein>
    <submittedName>
        <fullName evidence="2">Carboxypeptidase C (Cathepsin A)</fullName>
    </submittedName>
</protein>
<dbReference type="InterPro" id="IPR001563">
    <property type="entry name" value="Peptidase_S10"/>
</dbReference>
<keyword evidence="3" id="KW-1185">Reference proteome</keyword>
<evidence type="ECO:0000256" key="1">
    <source>
        <dbReference type="SAM" id="SignalP"/>
    </source>
</evidence>
<dbReference type="GO" id="GO:0006508">
    <property type="term" value="P:proteolysis"/>
    <property type="evidence" value="ECO:0007669"/>
    <property type="project" value="InterPro"/>
</dbReference>
<dbReference type="Pfam" id="PF00450">
    <property type="entry name" value="Peptidase_S10"/>
    <property type="match status" value="1"/>
</dbReference>
<name>A0A239JLS5_9SPHN</name>
<dbReference type="AlphaFoldDB" id="A0A239JLS5"/>
<evidence type="ECO:0000313" key="3">
    <source>
        <dbReference type="Proteomes" id="UP000198281"/>
    </source>
</evidence>
<dbReference type="SUPFAM" id="SSF53474">
    <property type="entry name" value="alpha/beta-Hydrolases"/>
    <property type="match status" value="1"/>
</dbReference>
<reference evidence="3" key="1">
    <citation type="submission" date="2017-06" db="EMBL/GenBank/DDBJ databases">
        <authorList>
            <person name="Varghese N."/>
            <person name="Submissions S."/>
        </authorList>
    </citation>
    <scope>NUCLEOTIDE SEQUENCE [LARGE SCALE GENOMIC DNA]</scope>
    <source>
        <strain evidence="3">LNB2</strain>
    </source>
</reference>
<dbReference type="RefSeq" id="WP_089221051.1">
    <property type="nucleotide sequence ID" value="NZ_FZOS01000036.1"/>
</dbReference>
<dbReference type="Proteomes" id="UP000198281">
    <property type="component" value="Unassembled WGS sequence"/>
</dbReference>
<sequence>MKFRSLLLACAIAALPQIAYAQDADKADKKVEKPEAAADIPAPTVSVSKHSGRFGGQTISYKAIAGETYLKDKDGKPLASIYSTSYIKEGKVDPNRPVIFLYNGGPGSGSLWLHMGAFGPKRVAIPSDARDDGAPPYPIVDNPESLLDVGDLVFIDPVGTGFSRALGKKDPKDYWGVTKDAKSIAEFIRLWLAEHGRWNAPKFIGGESYGTTRSAALLNELEGTYNDVSVNGVILISTILDFAAGADTPGNEMTHILNVPSMAATAWYHNKVANRTATVEEFVAQARTFAAGPYATALLKGNALGAEERASVRAELSRFTGLSETFLDRADLRVLPGRFYKELLRDRGLTVGRLDSRYTGVDYDSAGEEPDNDPSFYGIDGAYAAAMNSYARETLGFKTSHDYISIGGVRGWDWKLESAGRDQEVYMNVAPYIGKGLRENSGLRIFVGQGYYDFATPFFAAEYSLSRTGMPKDGRIQFHYYESGHMMYVREDDLRKLSADVRQFIRAR</sequence>
<feature type="signal peptide" evidence="1">
    <location>
        <begin position="1"/>
        <end position="21"/>
    </location>
</feature>
<keyword evidence="2" id="KW-0378">Hydrolase</keyword>
<dbReference type="EMBL" id="FZOS01000036">
    <property type="protein sequence ID" value="SNT06770.1"/>
    <property type="molecule type" value="Genomic_DNA"/>
</dbReference>
<keyword evidence="2" id="KW-0645">Protease</keyword>
<dbReference type="Gene3D" id="3.40.50.1820">
    <property type="entry name" value="alpha/beta hydrolase"/>
    <property type="match status" value="1"/>
</dbReference>
<dbReference type="OrthoDB" id="9770107at2"/>
<gene>
    <name evidence="2" type="ORF">SAMN06295912_1364</name>
</gene>
<feature type="chain" id="PRO_5012421472" evidence="1">
    <location>
        <begin position="22"/>
        <end position="508"/>
    </location>
</feature>
<proteinExistence type="predicted"/>
<keyword evidence="1" id="KW-0732">Signal</keyword>